<feature type="compositionally biased region" description="Low complexity" evidence="1">
    <location>
        <begin position="218"/>
        <end position="234"/>
    </location>
</feature>
<accession>A0A3M7M7X5</accession>
<feature type="region of interest" description="Disordered" evidence="1">
    <location>
        <begin position="390"/>
        <end position="518"/>
    </location>
</feature>
<feature type="compositionally biased region" description="Polar residues" evidence="1">
    <location>
        <begin position="181"/>
        <end position="191"/>
    </location>
</feature>
<reference evidence="2 3" key="1">
    <citation type="journal article" date="2014" name="PLoS ONE">
        <title>De novo Genome Assembly of the Fungal Plant Pathogen Pyrenophora semeniperda.</title>
        <authorList>
            <person name="Soliai M.M."/>
            <person name="Meyer S.E."/>
            <person name="Udall J.A."/>
            <person name="Elzinga D.E."/>
            <person name="Hermansen R.A."/>
            <person name="Bodily P.M."/>
            <person name="Hart A.A."/>
            <person name="Coleman C.E."/>
        </authorList>
    </citation>
    <scope>NUCLEOTIDE SEQUENCE [LARGE SCALE GENOMIC DNA]</scope>
    <source>
        <strain evidence="2 3">CCB06</strain>
        <tissue evidence="2">Mycelium</tissue>
    </source>
</reference>
<name>A0A3M7M7X5_9PLEO</name>
<evidence type="ECO:0000313" key="2">
    <source>
        <dbReference type="EMBL" id="RMZ70489.1"/>
    </source>
</evidence>
<keyword evidence="3" id="KW-1185">Reference proteome</keyword>
<feature type="region of interest" description="Disordered" evidence="1">
    <location>
        <begin position="104"/>
        <end position="267"/>
    </location>
</feature>
<dbReference type="OrthoDB" id="3795696at2759"/>
<feature type="compositionally biased region" description="Acidic residues" evidence="1">
    <location>
        <begin position="457"/>
        <end position="466"/>
    </location>
</feature>
<feature type="compositionally biased region" description="Basic residues" evidence="1">
    <location>
        <begin position="208"/>
        <end position="217"/>
    </location>
</feature>
<dbReference type="AlphaFoldDB" id="A0A3M7M7X5"/>
<feature type="region of interest" description="Disordered" evidence="1">
    <location>
        <begin position="295"/>
        <end position="356"/>
    </location>
</feature>
<feature type="compositionally biased region" description="Basic and acidic residues" evidence="1">
    <location>
        <begin position="247"/>
        <end position="263"/>
    </location>
</feature>
<organism evidence="2 3">
    <name type="scientific">Pyrenophora seminiperda CCB06</name>
    <dbReference type="NCBI Taxonomy" id="1302712"/>
    <lineage>
        <taxon>Eukaryota</taxon>
        <taxon>Fungi</taxon>
        <taxon>Dikarya</taxon>
        <taxon>Ascomycota</taxon>
        <taxon>Pezizomycotina</taxon>
        <taxon>Dothideomycetes</taxon>
        <taxon>Pleosporomycetidae</taxon>
        <taxon>Pleosporales</taxon>
        <taxon>Pleosporineae</taxon>
        <taxon>Pleosporaceae</taxon>
        <taxon>Pyrenophora</taxon>
    </lineage>
</organism>
<feature type="compositionally biased region" description="Basic residues" evidence="1">
    <location>
        <begin position="162"/>
        <end position="171"/>
    </location>
</feature>
<sequence>MTARYFFWTIPCDSYICSTSVVTETILVSMAPNRQEASGKKRARNTCDELPVSWLDKHGQPEYKAYKDATLGQCLSFDAWKISHQHTNGLSLYYKTLDILEESDSTDEDSQPVKAKAHTPKIRGQVGRPRKSASVGSDRLPRLVGAAKSPAVADTEDLSPSAKKKRKARKKPLSEEIVASASDSGEGTQKTDGALAEAVEAPSSGRKSSARKTKKKPICTAPKTPAPAPTLSSPKKTHILKLSTRKTPKEKTVSDDNIRRDDTNIPIQATSTTLGAYIGPSTAVDTDFTSKRDVEASRDVGSAAVSPDTTNAAAGSTRRGLRTRKPAQQRPYYHDSQLFENVEPTNEDGQETDNTLYNAQSRRVSIASLSRNVDDALLASLDEEAIALLEEEPELGPARPKHFKGKGRAWKKEGSDEDEEFSLAAKKKAAKAAKMKAKGQAPKKRGRPRKSGRSEEVVEEEIDEEVDVVKRKRPPPRKSALSEEIVPDSSDGGEGEKEVEESTTPKYSPDQSSTPKNLLTWMRGFDEGAKMESTLGTCDDKEAVSPSGKHI</sequence>
<dbReference type="EMBL" id="KE747824">
    <property type="protein sequence ID" value="RMZ70489.1"/>
    <property type="molecule type" value="Genomic_DNA"/>
</dbReference>
<proteinExistence type="predicted"/>
<gene>
    <name evidence="2" type="ORF">GMOD_00000589</name>
</gene>
<dbReference type="Proteomes" id="UP000265663">
    <property type="component" value="Unassembled WGS sequence"/>
</dbReference>
<feature type="compositionally biased region" description="Acidic residues" evidence="1">
    <location>
        <begin position="491"/>
        <end position="501"/>
    </location>
</feature>
<feature type="compositionally biased region" description="Basic residues" evidence="1">
    <location>
        <begin position="425"/>
        <end position="451"/>
    </location>
</feature>
<feature type="compositionally biased region" description="Basic residues" evidence="1">
    <location>
        <begin position="235"/>
        <end position="246"/>
    </location>
</feature>
<protein>
    <submittedName>
        <fullName evidence="2">Uncharacterized protein</fullName>
    </submittedName>
</protein>
<evidence type="ECO:0000313" key="3">
    <source>
        <dbReference type="Proteomes" id="UP000265663"/>
    </source>
</evidence>
<feature type="compositionally biased region" description="Polar residues" evidence="1">
    <location>
        <begin position="502"/>
        <end position="517"/>
    </location>
</feature>
<evidence type="ECO:0000256" key="1">
    <source>
        <dbReference type="SAM" id="MobiDB-lite"/>
    </source>
</evidence>
<feature type="compositionally biased region" description="Basic residues" evidence="1">
    <location>
        <begin position="399"/>
        <end position="409"/>
    </location>
</feature>